<evidence type="ECO:0000313" key="1">
    <source>
        <dbReference type="EMBL" id="KAJ1898942.1"/>
    </source>
</evidence>
<evidence type="ECO:0000313" key="2">
    <source>
        <dbReference type="Proteomes" id="UP001150581"/>
    </source>
</evidence>
<organism evidence="1 2">
    <name type="scientific">Kickxella alabastrina</name>
    <dbReference type="NCBI Taxonomy" id="61397"/>
    <lineage>
        <taxon>Eukaryota</taxon>
        <taxon>Fungi</taxon>
        <taxon>Fungi incertae sedis</taxon>
        <taxon>Zoopagomycota</taxon>
        <taxon>Kickxellomycotina</taxon>
        <taxon>Kickxellomycetes</taxon>
        <taxon>Kickxellales</taxon>
        <taxon>Kickxellaceae</taxon>
        <taxon>Kickxella</taxon>
    </lineage>
</organism>
<sequence length="70" mass="8321">MEPEKSTLSDRHSEHEVEYVDILSDLREAVYRRRPTDIYQFCATYFNQKLAEQREGLLALLKMHPNILDP</sequence>
<feature type="non-terminal residue" evidence="1">
    <location>
        <position position="70"/>
    </location>
</feature>
<accession>A0ACC1IQG4</accession>
<protein>
    <submittedName>
        <fullName evidence="1">Uncharacterized protein</fullName>
    </submittedName>
</protein>
<name>A0ACC1IQG4_9FUNG</name>
<proteinExistence type="predicted"/>
<gene>
    <name evidence="1" type="ORF">LPJ66_002442</name>
</gene>
<comment type="caution">
    <text evidence="1">The sequence shown here is derived from an EMBL/GenBank/DDBJ whole genome shotgun (WGS) entry which is preliminary data.</text>
</comment>
<reference evidence="1" key="1">
    <citation type="submission" date="2022-07" db="EMBL/GenBank/DDBJ databases">
        <title>Phylogenomic reconstructions and comparative analyses of Kickxellomycotina fungi.</title>
        <authorList>
            <person name="Reynolds N.K."/>
            <person name="Stajich J.E."/>
            <person name="Barry K."/>
            <person name="Grigoriev I.V."/>
            <person name="Crous P."/>
            <person name="Smith M.E."/>
        </authorList>
    </citation>
    <scope>NUCLEOTIDE SEQUENCE</scope>
    <source>
        <strain evidence="1">Benny 63K</strain>
    </source>
</reference>
<dbReference type="Proteomes" id="UP001150581">
    <property type="component" value="Unassembled WGS sequence"/>
</dbReference>
<dbReference type="EMBL" id="JANBPG010000196">
    <property type="protein sequence ID" value="KAJ1898942.1"/>
    <property type="molecule type" value="Genomic_DNA"/>
</dbReference>
<keyword evidence="2" id="KW-1185">Reference proteome</keyword>